<evidence type="ECO:0000313" key="2">
    <source>
        <dbReference type="Proteomes" id="UP001066276"/>
    </source>
</evidence>
<sequence length="102" mass="10802">MSLDGLLLRDHLIMVPAELSQWVIDLAREVEEALVLLLGQHQGGLVGYPLALLVVVVAHGAAFGCRRGSLTLLGSQAGHSGSVPELSTKALSQRYACALKED</sequence>
<keyword evidence="2" id="KW-1185">Reference proteome</keyword>
<proteinExistence type="predicted"/>
<evidence type="ECO:0000313" key="1">
    <source>
        <dbReference type="EMBL" id="KAJ1162940.1"/>
    </source>
</evidence>
<dbReference type="EMBL" id="JANPWB010000008">
    <property type="protein sequence ID" value="KAJ1162940.1"/>
    <property type="molecule type" value="Genomic_DNA"/>
</dbReference>
<reference evidence="1" key="1">
    <citation type="journal article" date="2022" name="bioRxiv">
        <title>Sequencing and chromosome-scale assembly of the giantPleurodeles waltlgenome.</title>
        <authorList>
            <person name="Brown T."/>
            <person name="Elewa A."/>
            <person name="Iarovenko S."/>
            <person name="Subramanian E."/>
            <person name="Araus A.J."/>
            <person name="Petzold A."/>
            <person name="Susuki M."/>
            <person name="Suzuki K.-i.T."/>
            <person name="Hayashi T."/>
            <person name="Toyoda A."/>
            <person name="Oliveira C."/>
            <person name="Osipova E."/>
            <person name="Leigh N.D."/>
            <person name="Simon A."/>
            <person name="Yun M.H."/>
        </authorList>
    </citation>
    <scope>NUCLEOTIDE SEQUENCE</scope>
    <source>
        <strain evidence="1">20211129_DDA</strain>
        <tissue evidence="1">Liver</tissue>
    </source>
</reference>
<accession>A0AAV7SFN2</accession>
<name>A0AAV7SFN2_PLEWA</name>
<dbReference type="AlphaFoldDB" id="A0AAV7SFN2"/>
<gene>
    <name evidence="1" type="ORF">NDU88_003404</name>
</gene>
<protein>
    <submittedName>
        <fullName evidence="1">Uncharacterized protein</fullName>
    </submittedName>
</protein>
<comment type="caution">
    <text evidence="1">The sequence shown here is derived from an EMBL/GenBank/DDBJ whole genome shotgun (WGS) entry which is preliminary data.</text>
</comment>
<organism evidence="1 2">
    <name type="scientific">Pleurodeles waltl</name>
    <name type="common">Iberian ribbed newt</name>
    <dbReference type="NCBI Taxonomy" id="8319"/>
    <lineage>
        <taxon>Eukaryota</taxon>
        <taxon>Metazoa</taxon>
        <taxon>Chordata</taxon>
        <taxon>Craniata</taxon>
        <taxon>Vertebrata</taxon>
        <taxon>Euteleostomi</taxon>
        <taxon>Amphibia</taxon>
        <taxon>Batrachia</taxon>
        <taxon>Caudata</taxon>
        <taxon>Salamandroidea</taxon>
        <taxon>Salamandridae</taxon>
        <taxon>Pleurodelinae</taxon>
        <taxon>Pleurodeles</taxon>
    </lineage>
</organism>
<dbReference type="Proteomes" id="UP001066276">
    <property type="component" value="Chromosome 4_2"/>
</dbReference>